<evidence type="ECO:0000313" key="1">
    <source>
        <dbReference type="EMBL" id="KAK2953843.1"/>
    </source>
</evidence>
<dbReference type="Proteomes" id="UP001281761">
    <property type="component" value="Unassembled WGS sequence"/>
</dbReference>
<sequence>MDGAVHKSGCLTPTQRETFINLSAEFIFAPFQGRHLPTTGQHEAWTNDLIRVFKVGRYPVFTEGLGKLGFFARVVNGVTDSSHDYFSMQVFQYCATCWEWRKNHGRKSFEEEGWEDAMEFILIRKEKSSDYYKRDAYADSMTWVKGANLRELFCWERI</sequence>
<accession>A0ABQ9XN75</accession>
<gene>
    <name evidence="1" type="ORF">BLNAU_11246</name>
</gene>
<organism evidence="1 2">
    <name type="scientific">Blattamonas nauphoetae</name>
    <dbReference type="NCBI Taxonomy" id="2049346"/>
    <lineage>
        <taxon>Eukaryota</taxon>
        <taxon>Metamonada</taxon>
        <taxon>Preaxostyla</taxon>
        <taxon>Oxymonadida</taxon>
        <taxon>Blattamonas</taxon>
    </lineage>
</organism>
<name>A0ABQ9XN75_9EUKA</name>
<evidence type="ECO:0000313" key="2">
    <source>
        <dbReference type="Proteomes" id="UP001281761"/>
    </source>
</evidence>
<keyword evidence="2" id="KW-1185">Reference proteome</keyword>
<protein>
    <submittedName>
        <fullName evidence="1">Uncharacterized protein</fullName>
    </submittedName>
</protein>
<proteinExistence type="predicted"/>
<reference evidence="1 2" key="1">
    <citation type="journal article" date="2022" name="bioRxiv">
        <title>Genomics of Preaxostyla Flagellates Illuminates Evolutionary Transitions and the Path Towards Mitochondrial Loss.</title>
        <authorList>
            <person name="Novak L.V.F."/>
            <person name="Treitli S.C."/>
            <person name="Pyrih J."/>
            <person name="Halakuc P."/>
            <person name="Pipaliya S.V."/>
            <person name="Vacek V."/>
            <person name="Brzon O."/>
            <person name="Soukal P."/>
            <person name="Eme L."/>
            <person name="Dacks J.B."/>
            <person name="Karnkowska A."/>
            <person name="Elias M."/>
            <person name="Hampl V."/>
        </authorList>
    </citation>
    <scope>NUCLEOTIDE SEQUENCE [LARGE SCALE GENOMIC DNA]</scope>
    <source>
        <strain evidence="1">NAU3</strain>
        <tissue evidence="1">Gut</tissue>
    </source>
</reference>
<dbReference type="EMBL" id="JARBJD010000086">
    <property type="protein sequence ID" value="KAK2953843.1"/>
    <property type="molecule type" value="Genomic_DNA"/>
</dbReference>
<comment type="caution">
    <text evidence="1">The sequence shown here is derived from an EMBL/GenBank/DDBJ whole genome shotgun (WGS) entry which is preliminary data.</text>
</comment>